<protein>
    <submittedName>
        <fullName evidence="1">Uncharacterized protein</fullName>
    </submittedName>
</protein>
<dbReference type="GO" id="GO:0005829">
    <property type="term" value="C:cytosol"/>
    <property type="evidence" value="ECO:0007669"/>
    <property type="project" value="TreeGrafter"/>
</dbReference>
<dbReference type="Gene3D" id="1.25.40.540">
    <property type="entry name" value="TAP42-like family"/>
    <property type="match status" value="1"/>
</dbReference>
<dbReference type="PANTHER" id="PTHR10933:SF9">
    <property type="entry name" value="IMMUNOGLOBULIN-BINDING PROTEIN 1"/>
    <property type="match status" value="1"/>
</dbReference>
<gene>
    <name evidence="1" type="ORF">APAL1065_LOCUS2318</name>
</gene>
<reference evidence="1" key="1">
    <citation type="submission" date="2021-01" db="EMBL/GenBank/DDBJ databases">
        <authorList>
            <person name="Corre E."/>
            <person name="Pelletier E."/>
            <person name="Niang G."/>
            <person name="Scheremetjew M."/>
            <person name="Finn R."/>
            <person name="Kale V."/>
            <person name="Holt S."/>
            <person name="Cochrane G."/>
            <person name="Meng A."/>
            <person name="Brown T."/>
            <person name="Cohen L."/>
        </authorList>
    </citation>
    <scope>NUCLEOTIDE SEQUENCE</scope>
    <source>
        <strain evidence="1">CCMP125</strain>
    </source>
</reference>
<dbReference type="Pfam" id="PF04177">
    <property type="entry name" value="TAP42"/>
    <property type="match status" value="1"/>
</dbReference>
<accession>A0A7S2VBB1</accession>
<dbReference type="GO" id="GO:0035303">
    <property type="term" value="P:regulation of dephosphorylation"/>
    <property type="evidence" value="ECO:0007669"/>
    <property type="project" value="TreeGrafter"/>
</dbReference>
<dbReference type="GO" id="GO:0009966">
    <property type="term" value="P:regulation of signal transduction"/>
    <property type="evidence" value="ECO:0007669"/>
    <property type="project" value="InterPro"/>
</dbReference>
<dbReference type="EMBL" id="HBHT01003446">
    <property type="protein sequence ID" value="CAD9944436.1"/>
    <property type="molecule type" value="Transcribed_RNA"/>
</dbReference>
<organism evidence="1">
    <name type="scientific">Entomoneis paludosa</name>
    <dbReference type="NCBI Taxonomy" id="265537"/>
    <lineage>
        <taxon>Eukaryota</taxon>
        <taxon>Sar</taxon>
        <taxon>Stramenopiles</taxon>
        <taxon>Ochrophyta</taxon>
        <taxon>Bacillariophyta</taxon>
        <taxon>Bacillariophyceae</taxon>
        <taxon>Bacillariophycidae</taxon>
        <taxon>Entomoneidaceae</taxon>
        <taxon>Entomoneis</taxon>
    </lineage>
</organism>
<sequence>MSLEKGANLADEYRAAVALVDQGDATTAVTKLESLQERIARASILSRNESLDDIATSNIPFLTLEHELAKALTQLPIVGGKMTSRLSNLKRACDLWMAFFQNLENMEQVSKGEQAEYHALIELSSTPDDPSGMPMLSTSRDAKIARYNAKKQTQQELKKLQALLERRTRLGLDAEDMDGHDQESLERSLALKSMEFAKQDAVEEWSSVVQGT</sequence>
<name>A0A7S2VBB1_9STRA</name>
<dbReference type="InterPro" id="IPR038511">
    <property type="entry name" value="TAP42/TAP46-like_sf"/>
</dbReference>
<dbReference type="PANTHER" id="PTHR10933">
    <property type="entry name" value="IMMUNOGLOBULIN-BINDING PROTEIN 1"/>
    <property type="match status" value="1"/>
</dbReference>
<dbReference type="AlphaFoldDB" id="A0A7S2VBB1"/>
<proteinExistence type="predicted"/>
<evidence type="ECO:0000313" key="1">
    <source>
        <dbReference type="EMBL" id="CAD9944436.1"/>
    </source>
</evidence>
<dbReference type="InterPro" id="IPR007304">
    <property type="entry name" value="TAP46-like"/>
</dbReference>
<dbReference type="GO" id="GO:0051721">
    <property type="term" value="F:protein phosphatase 2A binding"/>
    <property type="evidence" value="ECO:0007669"/>
    <property type="project" value="TreeGrafter"/>
</dbReference>